<comment type="caution">
    <text evidence="8">The sequence shown here is derived from an EMBL/GenBank/DDBJ whole genome shotgun (WGS) entry which is preliminary data.</text>
</comment>
<keyword evidence="9" id="KW-1185">Reference proteome</keyword>
<evidence type="ECO:0000313" key="8">
    <source>
        <dbReference type="EMBL" id="KAK8979762.1"/>
    </source>
</evidence>
<protein>
    <recommendedName>
        <fullName evidence="5">Glutathione S-transferase</fullName>
        <ecNumber evidence="5">2.5.1.18</ecNumber>
    </recommendedName>
</protein>
<comment type="catalytic activity">
    <reaction evidence="4 5">
        <text>RX + glutathione = an S-substituted glutathione + a halide anion + H(+)</text>
        <dbReference type="Rhea" id="RHEA:16437"/>
        <dbReference type="ChEBI" id="CHEBI:15378"/>
        <dbReference type="ChEBI" id="CHEBI:16042"/>
        <dbReference type="ChEBI" id="CHEBI:17792"/>
        <dbReference type="ChEBI" id="CHEBI:57925"/>
        <dbReference type="ChEBI" id="CHEBI:90779"/>
        <dbReference type="EC" id="2.5.1.18"/>
    </reaction>
</comment>
<gene>
    <name evidence="8" type="ORF">V6N11_065965</name>
</gene>
<sequence>MASSDGEVKVLGTWSSPFVMRARIALNLKSVSHEFLQERLWEGKSQLLLKSNPVHKKVPVLIHGHNTISESLIIVQYIDEVWSSAPCILPSQPHERATARFWAAYLDEKWFPSMRAVGMAEGEDARRAAIGQVEEGLVLLEEAFGECSKGRPFFGGDRIGYLDIAFGCFLGWLRVTEKMTGVMLLNETNTPRLLKWAHRFCSDDAVKDVMPETEKLAEFAKMIMSRVKGAAPGTGKS</sequence>
<comment type="subcellular location">
    <subcellularLocation>
        <location evidence="5">Cytoplasm</location>
        <location evidence="5">Cytosol</location>
    </subcellularLocation>
</comment>
<keyword evidence="2 5" id="KW-0808">Transferase</keyword>
<dbReference type="Pfam" id="PF02798">
    <property type="entry name" value="GST_N"/>
    <property type="match status" value="1"/>
</dbReference>
<keyword evidence="1" id="KW-0216">Detoxification</keyword>
<evidence type="ECO:0000256" key="2">
    <source>
        <dbReference type="ARBA" id="ARBA00022679"/>
    </source>
</evidence>
<dbReference type="SFLD" id="SFLDG00358">
    <property type="entry name" value="Main_(cytGST)"/>
    <property type="match status" value="1"/>
</dbReference>
<dbReference type="Proteomes" id="UP001396334">
    <property type="component" value="Unassembled WGS sequence"/>
</dbReference>
<dbReference type="SFLD" id="SFLDG01152">
    <property type="entry name" value="Main.3:_Omega-_and_Tau-like"/>
    <property type="match status" value="1"/>
</dbReference>
<feature type="domain" description="GST N-terminal" evidence="6">
    <location>
        <begin position="6"/>
        <end position="86"/>
    </location>
</feature>
<dbReference type="SFLD" id="SFLDS00019">
    <property type="entry name" value="Glutathione_Transferase_(cytos"/>
    <property type="match status" value="1"/>
</dbReference>
<evidence type="ECO:0000256" key="5">
    <source>
        <dbReference type="RuleBase" id="RU369102"/>
    </source>
</evidence>
<dbReference type="PROSITE" id="PS50404">
    <property type="entry name" value="GST_NTER"/>
    <property type="match status" value="1"/>
</dbReference>
<dbReference type="EMBL" id="JBBPBN010000099">
    <property type="protein sequence ID" value="KAK8979762.1"/>
    <property type="molecule type" value="Genomic_DNA"/>
</dbReference>
<dbReference type="Gene3D" id="1.20.1050.10">
    <property type="match status" value="1"/>
</dbReference>
<accession>A0ABR2NUC7</accession>
<feature type="domain" description="GST C-terminal" evidence="7">
    <location>
        <begin position="92"/>
        <end position="219"/>
    </location>
</feature>
<dbReference type="SUPFAM" id="SSF52833">
    <property type="entry name" value="Thioredoxin-like"/>
    <property type="match status" value="1"/>
</dbReference>
<dbReference type="CDD" id="cd03185">
    <property type="entry name" value="GST_C_Tau"/>
    <property type="match status" value="1"/>
</dbReference>
<dbReference type="Gene3D" id="3.40.30.10">
    <property type="entry name" value="Glutaredoxin"/>
    <property type="match status" value="1"/>
</dbReference>
<keyword evidence="5" id="KW-0963">Cytoplasm</keyword>
<dbReference type="InterPro" id="IPR040079">
    <property type="entry name" value="Glutathione_S-Trfase"/>
</dbReference>
<comment type="function">
    <text evidence="5">Is involved in the conjugation of reduced glutathione to a wide number of exogenous and endogenous hydrophobic electrophiles.</text>
</comment>
<dbReference type="InterPro" id="IPR004045">
    <property type="entry name" value="Glutathione_S-Trfase_N"/>
</dbReference>
<dbReference type="InterPro" id="IPR036282">
    <property type="entry name" value="Glutathione-S-Trfase_C_sf"/>
</dbReference>
<dbReference type="SUPFAM" id="SSF47616">
    <property type="entry name" value="GST C-terminal domain-like"/>
    <property type="match status" value="1"/>
</dbReference>
<dbReference type="CDD" id="cd03058">
    <property type="entry name" value="GST_N_Tau"/>
    <property type="match status" value="1"/>
</dbReference>
<reference evidence="8 9" key="1">
    <citation type="journal article" date="2024" name="G3 (Bethesda)">
        <title>Genome assembly of Hibiscus sabdariffa L. provides insights into metabolisms of medicinal natural products.</title>
        <authorList>
            <person name="Kim T."/>
        </authorList>
    </citation>
    <scope>NUCLEOTIDE SEQUENCE [LARGE SCALE GENOMIC DNA]</scope>
    <source>
        <strain evidence="8">TK-2024</strain>
        <tissue evidence="8">Old leaves</tissue>
    </source>
</reference>
<dbReference type="InterPro" id="IPR036249">
    <property type="entry name" value="Thioredoxin-like_sf"/>
</dbReference>
<comment type="similarity">
    <text evidence="3">Belongs to the GST superfamily. Tau family.</text>
</comment>
<evidence type="ECO:0000259" key="6">
    <source>
        <dbReference type="PROSITE" id="PS50404"/>
    </source>
</evidence>
<dbReference type="InterPro" id="IPR010987">
    <property type="entry name" value="Glutathione-S-Trfase_C-like"/>
</dbReference>
<dbReference type="PROSITE" id="PS50405">
    <property type="entry name" value="GST_CTER"/>
    <property type="match status" value="1"/>
</dbReference>
<dbReference type="InterPro" id="IPR045074">
    <property type="entry name" value="GST_C_Tau"/>
</dbReference>
<proteinExistence type="inferred from homology"/>
<evidence type="ECO:0000313" key="9">
    <source>
        <dbReference type="Proteomes" id="UP001396334"/>
    </source>
</evidence>
<name>A0ABR2NUC7_9ROSI</name>
<evidence type="ECO:0000259" key="7">
    <source>
        <dbReference type="PROSITE" id="PS50405"/>
    </source>
</evidence>
<organism evidence="8 9">
    <name type="scientific">Hibiscus sabdariffa</name>
    <name type="common">roselle</name>
    <dbReference type="NCBI Taxonomy" id="183260"/>
    <lineage>
        <taxon>Eukaryota</taxon>
        <taxon>Viridiplantae</taxon>
        <taxon>Streptophyta</taxon>
        <taxon>Embryophyta</taxon>
        <taxon>Tracheophyta</taxon>
        <taxon>Spermatophyta</taxon>
        <taxon>Magnoliopsida</taxon>
        <taxon>eudicotyledons</taxon>
        <taxon>Gunneridae</taxon>
        <taxon>Pentapetalae</taxon>
        <taxon>rosids</taxon>
        <taxon>malvids</taxon>
        <taxon>Malvales</taxon>
        <taxon>Malvaceae</taxon>
        <taxon>Malvoideae</taxon>
        <taxon>Hibiscus</taxon>
    </lineage>
</organism>
<evidence type="ECO:0000256" key="1">
    <source>
        <dbReference type="ARBA" id="ARBA00022575"/>
    </source>
</evidence>
<evidence type="ECO:0000256" key="4">
    <source>
        <dbReference type="ARBA" id="ARBA00047960"/>
    </source>
</evidence>
<dbReference type="EC" id="2.5.1.18" evidence="5"/>
<dbReference type="PANTHER" id="PTHR11260">
    <property type="entry name" value="GLUTATHIONE S-TRANSFERASE, GST, SUPERFAMILY, GST DOMAIN CONTAINING"/>
    <property type="match status" value="1"/>
</dbReference>
<dbReference type="Pfam" id="PF13410">
    <property type="entry name" value="GST_C_2"/>
    <property type="match status" value="1"/>
</dbReference>
<evidence type="ECO:0000256" key="3">
    <source>
        <dbReference type="ARBA" id="ARBA00025743"/>
    </source>
</evidence>
<dbReference type="PANTHER" id="PTHR11260:SF615">
    <property type="entry name" value="GLUTATHIONE S-TRANSFERASE U17"/>
    <property type="match status" value="1"/>
</dbReference>
<dbReference type="InterPro" id="IPR045073">
    <property type="entry name" value="Omega/Tau-like"/>
</dbReference>